<evidence type="ECO:0000256" key="1">
    <source>
        <dbReference type="SAM" id="Coils"/>
    </source>
</evidence>
<dbReference type="AlphaFoldDB" id="D6RQU7"/>
<feature type="compositionally biased region" description="Low complexity" evidence="2">
    <location>
        <begin position="191"/>
        <end position="211"/>
    </location>
</feature>
<dbReference type="RefSeq" id="XP_002910168.1">
    <property type="nucleotide sequence ID" value="XM_002910122.1"/>
</dbReference>
<comment type="caution">
    <text evidence="3">The sequence shown here is derived from an EMBL/GenBank/DDBJ whole genome shotgun (WGS) entry which is preliminary data.</text>
</comment>
<dbReference type="OMA" id="LCLNCCN"/>
<dbReference type="InParanoid" id="D6RQU7"/>
<gene>
    <name evidence="3" type="ORF">CC1G_15445</name>
</gene>
<feature type="compositionally biased region" description="Basic and acidic residues" evidence="2">
    <location>
        <begin position="294"/>
        <end position="306"/>
    </location>
</feature>
<keyword evidence="1" id="KW-0175">Coiled coil</keyword>
<feature type="compositionally biased region" description="Pro residues" evidence="2">
    <location>
        <begin position="166"/>
        <end position="178"/>
    </location>
</feature>
<dbReference type="KEGG" id="cci:CC1G_15445"/>
<evidence type="ECO:0000313" key="4">
    <source>
        <dbReference type="Proteomes" id="UP000001861"/>
    </source>
</evidence>
<dbReference type="VEuPathDB" id="FungiDB:CC1G_15445"/>
<dbReference type="PRINTS" id="PR01217">
    <property type="entry name" value="PRICHEXTENSN"/>
</dbReference>
<organism evidence="3 4">
    <name type="scientific">Coprinopsis cinerea (strain Okayama-7 / 130 / ATCC MYA-4618 / FGSC 9003)</name>
    <name type="common">Inky cap fungus</name>
    <name type="synonym">Hormographiella aspergillata</name>
    <dbReference type="NCBI Taxonomy" id="240176"/>
    <lineage>
        <taxon>Eukaryota</taxon>
        <taxon>Fungi</taxon>
        <taxon>Dikarya</taxon>
        <taxon>Basidiomycota</taxon>
        <taxon>Agaricomycotina</taxon>
        <taxon>Agaricomycetes</taxon>
        <taxon>Agaricomycetidae</taxon>
        <taxon>Agaricales</taxon>
        <taxon>Agaricineae</taxon>
        <taxon>Psathyrellaceae</taxon>
        <taxon>Coprinopsis</taxon>
    </lineage>
</organism>
<reference evidence="3 4" key="1">
    <citation type="journal article" date="2010" name="Proc. Natl. Acad. Sci. U.S.A.">
        <title>Insights into evolution of multicellular fungi from the assembled chromosomes of the mushroom Coprinopsis cinerea (Coprinus cinereus).</title>
        <authorList>
            <person name="Stajich J.E."/>
            <person name="Wilke S.K."/>
            <person name="Ahren D."/>
            <person name="Au C.H."/>
            <person name="Birren B.W."/>
            <person name="Borodovsky M."/>
            <person name="Burns C."/>
            <person name="Canback B."/>
            <person name="Casselton L.A."/>
            <person name="Cheng C.K."/>
            <person name="Deng J."/>
            <person name="Dietrich F.S."/>
            <person name="Fargo D.C."/>
            <person name="Farman M.L."/>
            <person name="Gathman A.C."/>
            <person name="Goldberg J."/>
            <person name="Guigo R."/>
            <person name="Hoegger P.J."/>
            <person name="Hooker J.B."/>
            <person name="Huggins A."/>
            <person name="James T.Y."/>
            <person name="Kamada T."/>
            <person name="Kilaru S."/>
            <person name="Kodira C."/>
            <person name="Kues U."/>
            <person name="Kupfer D."/>
            <person name="Kwan H.S."/>
            <person name="Lomsadze A."/>
            <person name="Li W."/>
            <person name="Lilly W.W."/>
            <person name="Ma L.J."/>
            <person name="Mackey A.J."/>
            <person name="Manning G."/>
            <person name="Martin F."/>
            <person name="Muraguchi H."/>
            <person name="Natvig D.O."/>
            <person name="Palmerini H."/>
            <person name="Ramesh M.A."/>
            <person name="Rehmeyer C.J."/>
            <person name="Roe B.A."/>
            <person name="Shenoy N."/>
            <person name="Stanke M."/>
            <person name="Ter-Hovhannisyan V."/>
            <person name="Tunlid A."/>
            <person name="Velagapudi R."/>
            <person name="Vision T.J."/>
            <person name="Zeng Q."/>
            <person name="Zolan M.E."/>
            <person name="Pukkila P.J."/>
        </authorList>
    </citation>
    <scope>NUCLEOTIDE SEQUENCE [LARGE SCALE GENOMIC DNA]</scope>
    <source>
        <strain evidence="4">Okayama-7 / 130 / ATCC MYA-4618 / FGSC 9003</strain>
    </source>
</reference>
<evidence type="ECO:0000313" key="3">
    <source>
        <dbReference type="EMBL" id="EFI26674.1"/>
    </source>
</evidence>
<evidence type="ECO:0000256" key="2">
    <source>
        <dbReference type="SAM" id="MobiDB-lite"/>
    </source>
</evidence>
<name>D6RQU7_COPC7</name>
<feature type="region of interest" description="Disordered" evidence="2">
    <location>
        <begin position="149"/>
        <end position="318"/>
    </location>
</feature>
<dbReference type="Proteomes" id="UP000001861">
    <property type="component" value="Unassembled WGS sequence"/>
</dbReference>
<feature type="compositionally biased region" description="Polar residues" evidence="2">
    <location>
        <begin position="149"/>
        <end position="160"/>
    </location>
</feature>
<accession>D6RQU7</accession>
<feature type="compositionally biased region" description="Polar residues" evidence="2">
    <location>
        <begin position="229"/>
        <end position="242"/>
    </location>
</feature>
<dbReference type="OrthoDB" id="6105938at2759"/>
<feature type="compositionally biased region" description="Low complexity" evidence="2">
    <location>
        <begin position="255"/>
        <end position="267"/>
    </location>
</feature>
<dbReference type="eggNOG" id="ENOG502SHEW">
    <property type="taxonomic scope" value="Eukaryota"/>
</dbReference>
<dbReference type="GeneID" id="9379442"/>
<keyword evidence="4" id="KW-1185">Reference proteome</keyword>
<sequence>MDFTTSGWSTPRRFPTIETNYGINSEVLARRTERLLSTTDGLSRTRLEARRLEDKVAKVAAKKCSVEEVSALHKELEDWLLAEKDDQTSSLYLSAALLRAILVNHMAHAEASKSAKEKESSYKKQIAELEHSNERLDSELRRQLKSLATTLGASPTRFPQSTPIVEEPPSPPTSPSPYSPAQTPISRFHSRSASMSSRPTTPAATPMMPSRSHTPAVAPSPPRSHTRSLRASSQTPTPSMRSYTPGPNVPPVPSIPTRYAATPTPTRSYTPAPLVPPKPRRLSQSSPPKMARSMSEEKAEAHERWLPPELANDPSKLQRGFSSSAYAASRLRDLNLGTKSPAPY</sequence>
<dbReference type="HOGENOM" id="CLU_045015_0_0_1"/>
<protein>
    <submittedName>
        <fullName evidence="3">Uncharacterized protein</fullName>
    </submittedName>
</protein>
<proteinExistence type="predicted"/>
<feature type="coiled-coil region" evidence="1">
    <location>
        <begin position="112"/>
        <end position="146"/>
    </location>
</feature>
<dbReference type="EMBL" id="AACS02000012">
    <property type="protein sequence ID" value="EFI26674.1"/>
    <property type="molecule type" value="Genomic_DNA"/>
</dbReference>